<evidence type="ECO:0000256" key="1">
    <source>
        <dbReference type="SAM" id="Phobius"/>
    </source>
</evidence>
<sequence length="287" mass="32041">MSTKAQASWRLCRVVSFVGARVGSMTQRDFLRPGVSFTNEMFRVVAAACRVFAYSYMRRVLHAFIYLPVSSTSLYLSYAAWAWFPEDRTTAAPGTTDRPLLRTTSELLEFGRRCAHRHRNLRDGVQDKSGAVHLPSSKHCAVASDLLFILHCIAGIQGTFEERQLVTPGGGGGVCPAEELLRIVLSISLDEEWFDIVEAAREMFEHVVRDRLPPVQANVTNAIADLCALSYELDHCKSTEDVTLLQRQRVARAVDTFRPEKAVRELCTIAAKIAVLPLVDVDRTTRA</sequence>
<feature type="transmembrane region" description="Helical" evidence="1">
    <location>
        <begin position="60"/>
        <end position="84"/>
    </location>
</feature>
<evidence type="ECO:0000313" key="2">
    <source>
        <dbReference type="EMBL" id="CCC89371.1"/>
    </source>
</evidence>
<dbReference type="VEuPathDB" id="TriTrypDB:TcIL3000_1_1390"/>
<name>G0UJ21_TRYCI</name>
<reference evidence="2" key="1">
    <citation type="journal article" date="2012" name="Proc. Natl. Acad. Sci. U.S.A.">
        <title>Antigenic diversity is generated by distinct evolutionary mechanisms in African trypanosome species.</title>
        <authorList>
            <person name="Jackson A.P."/>
            <person name="Berry A."/>
            <person name="Aslett M."/>
            <person name="Allison H.C."/>
            <person name="Burton P."/>
            <person name="Vavrova-Anderson J."/>
            <person name="Brown R."/>
            <person name="Browne H."/>
            <person name="Corton N."/>
            <person name="Hauser H."/>
            <person name="Gamble J."/>
            <person name="Gilderthorp R."/>
            <person name="Marcello L."/>
            <person name="McQuillan J."/>
            <person name="Otto T.D."/>
            <person name="Quail M.A."/>
            <person name="Sanders M.J."/>
            <person name="van Tonder A."/>
            <person name="Ginger M.L."/>
            <person name="Field M.C."/>
            <person name="Barry J.D."/>
            <person name="Hertz-Fowler C."/>
            <person name="Berriman M."/>
        </authorList>
    </citation>
    <scope>NUCLEOTIDE SEQUENCE</scope>
    <source>
        <strain evidence="2">IL3000</strain>
    </source>
</reference>
<organism evidence="2">
    <name type="scientific">Trypanosoma congolense (strain IL3000)</name>
    <dbReference type="NCBI Taxonomy" id="1068625"/>
    <lineage>
        <taxon>Eukaryota</taxon>
        <taxon>Discoba</taxon>
        <taxon>Euglenozoa</taxon>
        <taxon>Kinetoplastea</taxon>
        <taxon>Metakinetoplastina</taxon>
        <taxon>Trypanosomatida</taxon>
        <taxon>Trypanosomatidae</taxon>
        <taxon>Trypanosoma</taxon>
        <taxon>Nannomonas</taxon>
    </lineage>
</organism>
<dbReference type="EMBL" id="HE575314">
    <property type="protein sequence ID" value="CCC89371.1"/>
    <property type="molecule type" value="Genomic_DNA"/>
</dbReference>
<feature type="non-terminal residue" evidence="2">
    <location>
        <position position="287"/>
    </location>
</feature>
<keyword evidence="1" id="KW-1133">Transmembrane helix</keyword>
<proteinExistence type="predicted"/>
<accession>G0UJ21</accession>
<keyword evidence="1" id="KW-0472">Membrane</keyword>
<gene>
    <name evidence="2" type="ORF">TCIL3000_1_1390</name>
</gene>
<dbReference type="AlphaFoldDB" id="G0UJ21"/>
<keyword evidence="1" id="KW-0812">Transmembrane</keyword>
<protein>
    <submittedName>
        <fullName evidence="2">Uncharacterized protein TCIL3000_1_1390</fullName>
    </submittedName>
</protein>